<accession>A0A8S1PQ61</accession>
<name>A0A8S1PQ61_PARPR</name>
<keyword evidence="1" id="KW-1133">Transmembrane helix</keyword>
<organism evidence="2 3">
    <name type="scientific">Paramecium primaurelia</name>
    <dbReference type="NCBI Taxonomy" id="5886"/>
    <lineage>
        <taxon>Eukaryota</taxon>
        <taxon>Sar</taxon>
        <taxon>Alveolata</taxon>
        <taxon>Ciliophora</taxon>
        <taxon>Intramacronucleata</taxon>
        <taxon>Oligohymenophorea</taxon>
        <taxon>Peniculida</taxon>
        <taxon>Parameciidae</taxon>
        <taxon>Paramecium</taxon>
    </lineage>
</organism>
<sequence length="94" mass="11207">MIVTFVEAIEDKLKLINVVNLELDLLILILYFNFVQFILWLIFYYDNNQGMVHIHFYLGHLNLLCKQNIQRSLLPNIFSWIHHPVILPCVQINV</sequence>
<dbReference type="AlphaFoldDB" id="A0A8S1PQ61"/>
<protein>
    <submittedName>
        <fullName evidence="2">Uncharacterized protein</fullName>
    </submittedName>
</protein>
<evidence type="ECO:0000256" key="1">
    <source>
        <dbReference type="SAM" id="Phobius"/>
    </source>
</evidence>
<dbReference type="Proteomes" id="UP000688137">
    <property type="component" value="Unassembled WGS sequence"/>
</dbReference>
<keyword evidence="3" id="KW-1185">Reference proteome</keyword>
<feature type="transmembrane region" description="Helical" evidence="1">
    <location>
        <begin position="25"/>
        <end position="45"/>
    </location>
</feature>
<proteinExistence type="predicted"/>
<reference evidence="2" key="1">
    <citation type="submission" date="2021-01" db="EMBL/GenBank/DDBJ databases">
        <authorList>
            <consortium name="Genoscope - CEA"/>
            <person name="William W."/>
        </authorList>
    </citation>
    <scope>NUCLEOTIDE SEQUENCE</scope>
</reference>
<dbReference type="EMBL" id="CAJJDM010000128">
    <property type="protein sequence ID" value="CAD8104843.1"/>
    <property type="molecule type" value="Genomic_DNA"/>
</dbReference>
<comment type="caution">
    <text evidence="2">The sequence shown here is derived from an EMBL/GenBank/DDBJ whole genome shotgun (WGS) entry which is preliminary data.</text>
</comment>
<keyword evidence="1" id="KW-0472">Membrane</keyword>
<evidence type="ECO:0000313" key="3">
    <source>
        <dbReference type="Proteomes" id="UP000688137"/>
    </source>
</evidence>
<gene>
    <name evidence="2" type="ORF">PPRIM_AZ9-3.1.T1250098</name>
</gene>
<evidence type="ECO:0000313" key="2">
    <source>
        <dbReference type="EMBL" id="CAD8104843.1"/>
    </source>
</evidence>
<keyword evidence="1" id="KW-0812">Transmembrane</keyword>